<evidence type="ECO:0000313" key="1">
    <source>
        <dbReference type="EMBL" id="ABR40512.1"/>
    </source>
</evidence>
<dbReference type="AlphaFoldDB" id="A6L498"/>
<dbReference type="Proteomes" id="UP000002861">
    <property type="component" value="Chromosome"/>
</dbReference>
<proteinExistence type="predicted"/>
<accession>A6L498</accession>
<dbReference type="EMBL" id="CP000139">
    <property type="protein sequence ID" value="ABR40512.1"/>
    <property type="molecule type" value="Genomic_DNA"/>
</dbReference>
<reference evidence="1 2" key="1">
    <citation type="journal article" date="2007" name="PLoS Biol.">
        <title>Evolution of symbiotic bacteria in the distal human intestine.</title>
        <authorList>
            <person name="Xu J."/>
            <person name="Mahowald M.A."/>
            <person name="Ley R.E."/>
            <person name="Lozupone C.A."/>
            <person name="Hamady M."/>
            <person name="Martens E.C."/>
            <person name="Henrissat B."/>
            <person name="Coutinho P.M."/>
            <person name="Minx P."/>
            <person name="Latreille P."/>
            <person name="Cordum H."/>
            <person name="Van Brunt A."/>
            <person name="Kim K."/>
            <person name="Fulton R.S."/>
            <person name="Fulton L.A."/>
            <person name="Clifton S.W."/>
            <person name="Wilson R.K."/>
            <person name="Knight R.D."/>
            <person name="Gordon J.I."/>
        </authorList>
    </citation>
    <scope>NUCLEOTIDE SEQUENCE [LARGE SCALE GENOMIC DNA]</scope>
    <source>
        <strain evidence="2">ATCC 8482 / DSM 1447 / JCM 5826 / CCUG 4940 / NBRC 14291 / NCTC 11154</strain>
    </source>
</reference>
<protein>
    <submittedName>
        <fullName evidence="1">Uncharacterized protein</fullName>
    </submittedName>
</protein>
<organism evidence="1 2">
    <name type="scientific">Phocaeicola vulgatus (strain ATCC 8482 / DSM 1447 / JCM 5826 / CCUG 4940 / NBRC 14291 / NCTC 11154)</name>
    <name type="common">Bacteroides vulgatus</name>
    <dbReference type="NCBI Taxonomy" id="435590"/>
    <lineage>
        <taxon>Bacteria</taxon>
        <taxon>Pseudomonadati</taxon>
        <taxon>Bacteroidota</taxon>
        <taxon>Bacteroidia</taxon>
        <taxon>Bacteroidales</taxon>
        <taxon>Bacteroidaceae</taxon>
        <taxon>Phocaeicola</taxon>
    </lineage>
</organism>
<dbReference type="eggNOG" id="ENOG5030YRG">
    <property type="taxonomic scope" value="Bacteria"/>
</dbReference>
<evidence type="ECO:0000313" key="2">
    <source>
        <dbReference type="Proteomes" id="UP000002861"/>
    </source>
</evidence>
<dbReference type="KEGG" id="bvu:BVU_2870"/>
<dbReference type="HOGENOM" id="CLU_1923450_0_0_10"/>
<gene>
    <name evidence="1" type="ordered locus">BVU_2870</name>
</gene>
<name>A6L498_PHOV8</name>
<sequence length="131" mass="15223">MDNILKQMIANYPFMDYFCNTNQSINKYMNNSSHIQSNSNKSCAKKRDYRLVVDGKYNRKAIMQRAWAFMKVYKGYTLKSAIRQAWIDAILAMEDYNYSQNIKPRLPKSGLTMKSLYANPTGDMANGYATR</sequence>
<dbReference type="PaxDb" id="435590-BVU_2870"/>